<sequence>MSTPPSTPRVPLATGGALLAIAVLTSCGPASAADPEERGFGPVGDRLTISVGGGDLTVRPADVEEVEVTRWFTGWSLIGARTAATWELAGDTLTLATDCGPVVLGRCDARYEVLVPRTVALAVEGDSGQITAAGFDTALAIGSENGAVRVEDVSGPLTLRSSSGRLHAADVRSPQVTADSENGEITLSFADAPARVDATTENGAVTVELPETGYDVTATTDNGDVRTDVTEQPGSPHVITVRTDNGGIDLRSTGHAPPGGDD</sequence>
<organism evidence="4 5">
    <name type="scientific">Marinactinospora rubrisoli</name>
    <dbReference type="NCBI Taxonomy" id="2715399"/>
    <lineage>
        <taxon>Bacteria</taxon>
        <taxon>Bacillati</taxon>
        <taxon>Actinomycetota</taxon>
        <taxon>Actinomycetes</taxon>
        <taxon>Streptosporangiales</taxon>
        <taxon>Nocardiopsidaceae</taxon>
        <taxon>Marinactinospora</taxon>
    </lineage>
</organism>
<feature type="region of interest" description="Disordered" evidence="1">
    <location>
        <begin position="215"/>
        <end position="262"/>
    </location>
</feature>
<dbReference type="RefSeq" id="WP_379868584.1">
    <property type="nucleotide sequence ID" value="NZ_JBHTBH010000001.1"/>
</dbReference>
<comment type="caution">
    <text evidence="4">The sequence shown here is derived from an EMBL/GenBank/DDBJ whole genome shotgun (WGS) entry which is preliminary data.</text>
</comment>
<name>A0ABW2KBP9_9ACTN</name>
<proteinExistence type="predicted"/>
<gene>
    <name evidence="4" type="ORF">ACFQRF_03045</name>
</gene>
<evidence type="ECO:0000259" key="3">
    <source>
        <dbReference type="Pfam" id="PF13349"/>
    </source>
</evidence>
<reference evidence="5" key="1">
    <citation type="journal article" date="2019" name="Int. J. Syst. Evol. Microbiol.">
        <title>The Global Catalogue of Microorganisms (GCM) 10K type strain sequencing project: providing services to taxonomists for standard genome sequencing and annotation.</title>
        <authorList>
            <consortium name="The Broad Institute Genomics Platform"/>
            <consortium name="The Broad Institute Genome Sequencing Center for Infectious Disease"/>
            <person name="Wu L."/>
            <person name="Ma J."/>
        </authorList>
    </citation>
    <scope>NUCLEOTIDE SEQUENCE [LARGE SCALE GENOMIC DNA]</scope>
    <source>
        <strain evidence="5">CGMCC 4.7382</strain>
    </source>
</reference>
<evidence type="ECO:0000256" key="2">
    <source>
        <dbReference type="SAM" id="SignalP"/>
    </source>
</evidence>
<dbReference type="InterPro" id="IPR025164">
    <property type="entry name" value="Toastrack_DUF4097"/>
</dbReference>
<evidence type="ECO:0000256" key="1">
    <source>
        <dbReference type="SAM" id="MobiDB-lite"/>
    </source>
</evidence>
<feature type="chain" id="PRO_5046203759" evidence="2">
    <location>
        <begin position="33"/>
        <end position="262"/>
    </location>
</feature>
<dbReference type="EMBL" id="JBHTBH010000001">
    <property type="protein sequence ID" value="MFC7326708.1"/>
    <property type="molecule type" value="Genomic_DNA"/>
</dbReference>
<protein>
    <submittedName>
        <fullName evidence="4">DUF4097 family beta strand repeat-containing protein</fullName>
    </submittedName>
</protein>
<accession>A0ABW2KBP9</accession>
<dbReference type="Pfam" id="PF13349">
    <property type="entry name" value="DUF4097"/>
    <property type="match status" value="1"/>
</dbReference>
<keyword evidence="5" id="KW-1185">Reference proteome</keyword>
<evidence type="ECO:0000313" key="4">
    <source>
        <dbReference type="EMBL" id="MFC7326708.1"/>
    </source>
</evidence>
<feature type="signal peptide" evidence="2">
    <location>
        <begin position="1"/>
        <end position="32"/>
    </location>
</feature>
<evidence type="ECO:0000313" key="5">
    <source>
        <dbReference type="Proteomes" id="UP001596540"/>
    </source>
</evidence>
<keyword evidence="2" id="KW-0732">Signal</keyword>
<feature type="domain" description="DUF4097" evidence="3">
    <location>
        <begin position="46"/>
        <end position="250"/>
    </location>
</feature>
<dbReference type="Proteomes" id="UP001596540">
    <property type="component" value="Unassembled WGS sequence"/>
</dbReference>